<feature type="domain" description="HTH gntR-type" evidence="6">
    <location>
        <begin position="1"/>
        <end position="58"/>
    </location>
</feature>
<dbReference type="Gene3D" id="3.40.640.10">
    <property type="entry name" value="Type I PLP-dependent aspartate aminotransferase-like (Major domain)"/>
    <property type="match status" value="1"/>
</dbReference>
<keyword evidence="4" id="KW-0238">DNA-binding</keyword>
<comment type="caution">
    <text evidence="7">The sequence shown here is derived from an EMBL/GenBank/DDBJ whole genome shotgun (WGS) entry which is preliminary data.</text>
</comment>
<comment type="similarity">
    <text evidence="1">In the C-terminal section; belongs to the class-I pyridoxal-phosphate-dependent aminotransferase family.</text>
</comment>
<keyword evidence="7" id="KW-0808">Transferase</keyword>
<keyword evidence="2" id="KW-0663">Pyridoxal phosphate</keyword>
<evidence type="ECO:0000256" key="1">
    <source>
        <dbReference type="ARBA" id="ARBA00005384"/>
    </source>
</evidence>
<dbReference type="PANTHER" id="PTHR46577">
    <property type="entry name" value="HTH-TYPE TRANSCRIPTIONAL REGULATORY PROTEIN GABR"/>
    <property type="match status" value="1"/>
</dbReference>
<evidence type="ECO:0000256" key="3">
    <source>
        <dbReference type="ARBA" id="ARBA00023015"/>
    </source>
</evidence>
<dbReference type="InterPro" id="IPR015422">
    <property type="entry name" value="PyrdxlP-dep_Trfase_small"/>
</dbReference>
<dbReference type="Proteomes" id="UP000006242">
    <property type="component" value="Unassembled WGS sequence"/>
</dbReference>
<reference evidence="7 8" key="1">
    <citation type="journal article" date="2011" name="J. Bacteriol.">
        <title>Genome sequence of Salinisphaera shabanensis, a gammaproteobacterium from the harsh, variable environment of the brine-seawater interface of the Shaban Deep in the Red Sea.</title>
        <authorList>
            <person name="Antunes A."/>
            <person name="Alam I."/>
            <person name="Bajic V.B."/>
            <person name="Stingl U."/>
        </authorList>
    </citation>
    <scope>NUCLEOTIDE SEQUENCE [LARGE SCALE GENOMIC DNA]</scope>
    <source>
        <strain evidence="7 8">E1L3A</strain>
    </source>
</reference>
<keyword evidence="5" id="KW-0804">Transcription</keyword>
<dbReference type="Gene3D" id="3.90.1150.10">
    <property type="entry name" value="Aspartate Aminotransferase, domain 1"/>
    <property type="match status" value="1"/>
</dbReference>
<evidence type="ECO:0000313" key="7">
    <source>
        <dbReference type="EMBL" id="ERJ20818.1"/>
    </source>
</evidence>
<name>U2G3Y0_9GAMM</name>
<organism evidence="7 8">
    <name type="scientific">Salinisphaera shabanensis E1L3A</name>
    <dbReference type="NCBI Taxonomy" id="1033802"/>
    <lineage>
        <taxon>Bacteria</taxon>
        <taxon>Pseudomonadati</taxon>
        <taxon>Pseudomonadota</taxon>
        <taxon>Gammaproteobacteria</taxon>
        <taxon>Salinisphaerales</taxon>
        <taxon>Salinisphaeraceae</taxon>
        <taxon>Salinisphaera</taxon>
    </lineage>
</organism>
<dbReference type="GO" id="GO:0003700">
    <property type="term" value="F:DNA-binding transcription factor activity"/>
    <property type="evidence" value="ECO:0007669"/>
    <property type="project" value="InterPro"/>
</dbReference>
<dbReference type="GO" id="GO:0004069">
    <property type="term" value="F:L-aspartate:2-oxoglutarate aminotransferase activity"/>
    <property type="evidence" value="ECO:0007669"/>
    <property type="project" value="UniProtKB-EC"/>
</dbReference>
<dbReference type="GO" id="GO:0030170">
    <property type="term" value="F:pyridoxal phosphate binding"/>
    <property type="evidence" value="ECO:0007669"/>
    <property type="project" value="InterPro"/>
</dbReference>
<proteinExistence type="inferred from homology"/>
<dbReference type="InterPro" id="IPR036388">
    <property type="entry name" value="WH-like_DNA-bd_sf"/>
</dbReference>
<keyword evidence="8" id="KW-1185">Reference proteome</keyword>
<evidence type="ECO:0000259" key="6">
    <source>
        <dbReference type="PROSITE" id="PS50949"/>
    </source>
</evidence>
<dbReference type="InterPro" id="IPR015424">
    <property type="entry name" value="PyrdxlP-dep_Trfase"/>
</dbReference>
<dbReference type="SMART" id="SM00345">
    <property type="entry name" value="HTH_GNTR"/>
    <property type="match status" value="1"/>
</dbReference>
<evidence type="ECO:0000256" key="2">
    <source>
        <dbReference type="ARBA" id="ARBA00022898"/>
    </source>
</evidence>
<dbReference type="Pfam" id="PF00155">
    <property type="entry name" value="Aminotran_1_2"/>
    <property type="match status" value="1"/>
</dbReference>
<dbReference type="Gene3D" id="1.10.10.10">
    <property type="entry name" value="Winged helix-like DNA-binding domain superfamily/Winged helix DNA-binding domain"/>
    <property type="match status" value="1"/>
</dbReference>
<dbReference type="PANTHER" id="PTHR46577:SF1">
    <property type="entry name" value="HTH-TYPE TRANSCRIPTIONAL REGULATORY PROTEIN GABR"/>
    <property type="match status" value="1"/>
</dbReference>
<gene>
    <name evidence="7" type="ORF">SSPSH_000160</name>
</gene>
<dbReference type="Pfam" id="PF00392">
    <property type="entry name" value="GntR"/>
    <property type="match status" value="1"/>
</dbReference>
<dbReference type="PROSITE" id="PS50949">
    <property type="entry name" value="HTH_GNTR"/>
    <property type="match status" value="1"/>
</dbReference>
<keyword evidence="3" id="KW-0805">Transcription regulation</keyword>
<dbReference type="EMBL" id="AFNV02000001">
    <property type="protein sequence ID" value="ERJ20818.1"/>
    <property type="molecule type" value="Genomic_DNA"/>
</dbReference>
<dbReference type="InterPro" id="IPR015421">
    <property type="entry name" value="PyrdxlP-dep_Trfase_major"/>
</dbReference>
<dbReference type="GO" id="GO:0003677">
    <property type="term" value="F:DNA binding"/>
    <property type="evidence" value="ECO:0007669"/>
    <property type="project" value="UniProtKB-KW"/>
</dbReference>
<dbReference type="SUPFAM" id="SSF46785">
    <property type="entry name" value="Winged helix' DNA-binding domain"/>
    <property type="match status" value="1"/>
</dbReference>
<sequence>MAAIESGELGEGDKLPPQRRLAYALGVTTGTVTRAYAEVERKGWVEARVGSGTYVCASTTNPFTHVSAPGDAQQVDLSLSLPPPSEQRADGLAHAMAALQNDRPALAHAMDYQPEGGLDRHRRLYAQWLDRLGLPMAAEELLIDQGGMNGIFLSLSTLLAPGERLAAEMLTYPGLISVAQQLGIRTVAIEHDAQGIDIDALAMRHERQPFAALYVMPEHHNPTTVSLPESRRHALVALARERDFWLIEDGVQYMGERATPLYQLAPERTVYLFSVAKILGGGMRSGVIRAPASVRPRIAAALRNQSWMPPPLIASLVCRWIESGHADRLLAWQSEEMAARHALVQAYLGGYDYSGGAEGFYIWLRLPAGRRANTFVEALAERGVLVTPAEPFCVGSEPAPQAVRICISAAADRAALERALGVIRENLDSPGIAMWRTL</sequence>
<dbReference type="EC" id="2.6.1.1" evidence="7"/>
<evidence type="ECO:0000256" key="4">
    <source>
        <dbReference type="ARBA" id="ARBA00023125"/>
    </source>
</evidence>
<evidence type="ECO:0000313" key="8">
    <source>
        <dbReference type="Proteomes" id="UP000006242"/>
    </source>
</evidence>
<dbReference type="STRING" id="1033802.SSPSH_000160"/>
<protein>
    <submittedName>
        <fullName evidence="7">Aspartate aminotransferase protein</fullName>
        <ecNumber evidence="7">2.6.1.1</ecNumber>
    </submittedName>
</protein>
<dbReference type="eggNOG" id="COG1167">
    <property type="taxonomic scope" value="Bacteria"/>
</dbReference>
<keyword evidence="7" id="KW-0032">Aminotransferase</keyword>
<reference evidence="7 8" key="2">
    <citation type="journal article" date="2013" name="PLoS ONE">
        <title>INDIGO - INtegrated Data Warehouse of MIcrobial GenOmes with Examples from the Red Sea Extremophiles.</title>
        <authorList>
            <person name="Alam I."/>
            <person name="Antunes A."/>
            <person name="Kamau A.A."/>
            <person name="Ba Alawi W."/>
            <person name="Kalkatawi M."/>
            <person name="Stingl U."/>
            <person name="Bajic V.B."/>
        </authorList>
    </citation>
    <scope>NUCLEOTIDE SEQUENCE [LARGE SCALE GENOMIC DNA]</scope>
    <source>
        <strain evidence="7 8">E1L3A</strain>
    </source>
</reference>
<dbReference type="InterPro" id="IPR004839">
    <property type="entry name" value="Aminotransferase_I/II_large"/>
</dbReference>
<dbReference type="SUPFAM" id="SSF53383">
    <property type="entry name" value="PLP-dependent transferases"/>
    <property type="match status" value="1"/>
</dbReference>
<dbReference type="InterPro" id="IPR000524">
    <property type="entry name" value="Tscrpt_reg_HTH_GntR"/>
</dbReference>
<dbReference type="InterPro" id="IPR036390">
    <property type="entry name" value="WH_DNA-bd_sf"/>
</dbReference>
<accession>U2G3Y0</accession>
<evidence type="ECO:0000256" key="5">
    <source>
        <dbReference type="ARBA" id="ARBA00023163"/>
    </source>
</evidence>
<dbReference type="InterPro" id="IPR051446">
    <property type="entry name" value="HTH_trans_reg/aminotransferase"/>
</dbReference>
<dbReference type="AlphaFoldDB" id="U2G3Y0"/>
<dbReference type="CDD" id="cd00609">
    <property type="entry name" value="AAT_like"/>
    <property type="match status" value="1"/>
</dbReference>
<dbReference type="CDD" id="cd07377">
    <property type="entry name" value="WHTH_GntR"/>
    <property type="match status" value="1"/>
</dbReference>